<dbReference type="EMBL" id="LCWF01000073">
    <property type="protein sequence ID" value="KKY22811.1"/>
    <property type="molecule type" value="Genomic_DNA"/>
</dbReference>
<dbReference type="AlphaFoldDB" id="A0A0G2EKY3"/>
<dbReference type="Gene3D" id="3.10.490.10">
    <property type="entry name" value="Gamma-glutamyl cyclotransferase-like"/>
    <property type="match status" value="1"/>
</dbReference>
<gene>
    <name evidence="1" type="ORF">UCRPC4_g03137</name>
</gene>
<dbReference type="OrthoDB" id="2924818at2759"/>
<reference evidence="1 2" key="1">
    <citation type="submission" date="2015-05" db="EMBL/GenBank/DDBJ databases">
        <title>Distinctive expansion of gene families associated with plant cell wall degradation and secondary metabolism in the genomes of grapevine trunk pathogens.</title>
        <authorList>
            <person name="Lawrence D.P."/>
            <person name="Travadon R."/>
            <person name="Rolshausen P.E."/>
            <person name="Baumgartner K."/>
        </authorList>
    </citation>
    <scope>NUCLEOTIDE SEQUENCE [LARGE SCALE GENOMIC DNA]</scope>
    <source>
        <strain evidence="1">UCRPC4</strain>
    </source>
</reference>
<name>A0A0G2EKY3_PHACM</name>
<evidence type="ECO:0000313" key="1">
    <source>
        <dbReference type="EMBL" id="KKY22811.1"/>
    </source>
</evidence>
<comment type="caution">
    <text evidence="1">The sequence shown here is derived from an EMBL/GenBank/DDBJ whole genome shotgun (WGS) entry which is preliminary data.</text>
</comment>
<protein>
    <submittedName>
        <fullName evidence="1">Uncharacterized protein</fullName>
    </submittedName>
</protein>
<keyword evidence="2" id="KW-1185">Reference proteome</keyword>
<proteinExistence type="predicted"/>
<sequence length="224" mass="25537">MRLRCSGRPEQSAIPVAITRLNGYSWYITERGYANVKPVTPQTDKQQPVHSHESLSPHQYVSGVVYDMAPDDVTYLDGFEGCGPRMDPHPKENPDPVRRKRVPHLQRHRDYNKHYLPVTVVKWLVDPTQLGINNADVGDEIDVLVYVDEQRLEEGDIVPSYVGRMNRAINESAVIGMPLDWMESVMRKWVDPGVTLKRNSFIGDSEGYRDDWGEIKAAEVEHVA</sequence>
<reference evidence="1 2" key="2">
    <citation type="submission" date="2015-05" db="EMBL/GenBank/DDBJ databases">
        <authorList>
            <person name="Morales-Cruz A."/>
            <person name="Amrine K.C."/>
            <person name="Cantu D."/>
        </authorList>
    </citation>
    <scope>NUCLEOTIDE SEQUENCE [LARGE SCALE GENOMIC DNA]</scope>
    <source>
        <strain evidence="1">UCRPC4</strain>
    </source>
</reference>
<organism evidence="1 2">
    <name type="scientific">Phaeomoniella chlamydospora</name>
    <name type="common">Phaeoacremonium chlamydosporum</name>
    <dbReference type="NCBI Taxonomy" id="158046"/>
    <lineage>
        <taxon>Eukaryota</taxon>
        <taxon>Fungi</taxon>
        <taxon>Dikarya</taxon>
        <taxon>Ascomycota</taxon>
        <taxon>Pezizomycotina</taxon>
        <taxon>Eurotiomycetes</taxon>
        <taxon>Chaetothyriomycetidae</taxon>
        <taxon>Phaeomoniellales</taxon>
        <taxon>Phaeomoniellaceae</taxon>
        <taxon>Phaeomoniella</taxon>
    </lineage>
</organism>
<dbReference type="Proteomes" id="UP000053317">
    <property type="component" value="Unassembled WGS sequence"/>
</dbReference>
<accession>A0A0G2EKY3</accession>
<evidence type="ECO:0000313" key="2">
    <source>
        <dbReference type="Proteomes" id="UP000053317"/>
    </source>
</evidence>